<dbReference type="AlphaFoldDB" id="A0A409W173"/>
<dbReference type="GO" id="GO:0000340">
    <property type="term" value="F:RNA 7-methylguanosine cap binding"/>
    <property type="evidence" value="ECO:0007669"/>
    <property type="project" value="TreeGrafter"/>
</dbReference>
<dbReference type="SUPFAM" id="SSF102860">
    <property type="entry name" value="mRNA decapping enzyme DcpS N-terminal domain"/>
    <property type="match status" value="1"/>
</dbReference>
<dbReference type="PANTHER" id="PTHR12978">
    <property type="entry name" value="HISTIDINE TRIAD HIT PROTEIN MEMBER"/>
    <property type="match status" value="1"/>
</dbReference>
<dbReference type="InParanoid" id="A0A409W173"/>
<evidence type="ECO:0000256" key="3">
    <source>
        <dbReference type="ARBA" id="ARBA00022490"/>
    </source>
</evidence>
<dbReference type="GO" id="GO:0000932">
    <property type="term" value="C:P-body"/>
    <property type="evidence" value="ECO:0007669"/>
    <property type="project" value="TreeGrafter"/>
</dbReference>
<reference evidence="5 6" key="1">
    <citation type="journal article" date="2018" name="Evol. Lett.">
        <title>Horizontal gene cluster transfer increased hallucinogenic mushroom diversity.</title>
        <authorList>
            <person name="Reynolds H.T."/>
            <person name="Vijayakumar V."/>
            <person name="Gluck-Thaler E."/>
            <person name="Korotkin H.B."/>
            <person name="Matheny P.B."/>
            <person name="Slot J.C."/>
        </authorList>
    </citation>
    <scope>NUCLEOTIDE SEQUENCE [LARGE SCALE GENOMIC DNA]</scope>
    <source>
        <strain evidence="5 6">SRW20</strain>
    </source>
</reference>
<dbReference type="PANTHER" id="PTHR12978:SF0">
    <property type="entry name" value="M7GPPPX DIPHOSPHATASE"/>
    <property type="match status" value="1"/>
</dbReference>
<dbReference type="InterPro" id="IPR008594">
    <property type="entry name" value="DcpS/DCS2"/>
</dbReference>
<name>A0A409W173_9AGAR</name>
<dbReference type="Pfam" id="PF05652">
    <property type="entry name" value="DcpS"/>
    <property type="match status" value="1"/>
</dbReference>
<sequence>MSHPATPKSLEALRKFTFERLLNEDPLAHSLTLLGEFPDPENPSGKVKAVVRVEKTALDPADAPKFFGESGFIKTIELEQSTDIANMKWDAKTIGSLYLMALVQDRTIRSLRDLRRHHLGLLKAIRTQAFRIVKEKWGLPNGSLRMFIHYQPSYYHFHIHIVNANYLGNILGMTVGQAHLLDDVMGMLELDPADGPGIFERITLTYGLGDQHGLFEALKHTAIIDEF</sequence>
<dbReference type="SUPFAM" id="SSF54197">
    <property type="entry name" value="HIT-like"/>
    <property type="match status" value="1"/>
</dbReference>
<comment type="caution">
    <text evidence="5">The sequence shown here is derived from an EMBL/GenBank/DDBJ whole genome shotgun (WGS) entry which is preliminary data.</text>
</comment>
<evidence type="ECO:0000313" key="6">
    <source>
        <dbReference type="Proteomes" id="UP000284706"/>
    </source>
</evidence>
<dbReference type="InterPro" id="IPR011145">
    <property type="entry name" value="Scavenger_mRNA_decap_enz_N"/>
</dbReference>
<dbReference type="Pfam" id="PF11969">
    <property type="entry name" value="DcpS_C"/>
    <property type="match status" value="1"/>
</dbReference>
<dbReference type="GO" id="GO:0016787">
    <property type="term" value="F:hydrolase activity"/>
    <property type="evidence" value="ECO:0007669"/>
    <property type="project" value="InterPro"/>
</dbReference>
<evidence type="ECO:0008006" key="7">
    <source>
        <dbReference type="Google" id="ProtNLM"/>
    </source>
</evidence>
<dbReference type="InterPro" id="IPR036265">
    <property type="entry name" value="HIT-like_sf"/>
</dbReference>
<dbReference type="InterPro" id="IPR019808">
    <property type="entry name" value="Histidine_triad_CS"/>
</dbReference>
<gene>
    <name evidence="5" type="ORF">CVT26_006987</name>
</gene>
<dbReference type="GO" id="GO:0005634">
    <property type="term" value="C:nucleus"/>
    <property type="evidence" value="ECO:0007669"/>
    <property type="project" value="TreeGrafter"/>
</dbReference>
<evidence type="ECO:0000313" key="5">
    <source>
        <dbReference type="EMBL" id="PPQ72260.1"/>
    </source>
</evidence>
<evidence type="ECO:0000256" key="4">
    <source>
        <dbReference type="ARBA" id="ARBA00022553"/>
    </source>
</evidence>
<proteinExistence type="inferred from homology"/>
<keyword evidence="4" id="KW-0597">Phosphoprotein</keyword>
<accession>A0A409W173</accession>
<evidence type="ECO:0000256" key="2">
    <source>
        <dbReference type="ARBA" id="ARBA00010208"/>
    </source>
</evidence>
<evidence type="ECO:0000256" key="1">
    <source>
        <dbReference type="ARBA" id="ARBA00004496"/>
    </source>
</evidence>
<dbReference type="STRING" id="231916.A0A409W173"/>
<organism evidence="5 6">
    <name type="scientific">Gymnopilus dilepis</name>
    <dbReference type="NCBI Taxonomy" id="231916"/>
    <lineage>
        <taxon>Eukaryota</taxon>
        <taxon>Fungi</taxon>
        <taxon>Dikarya</taxon>
        <taxon>Basidiomycota</taxon>
        <taxon>Agaricomycotina</taxon>
        <taxon>Agaricomycetes</taxon>
        <taxon>Agaricomycetidae</taxon>
        <taxon>Agaricales</taxon>
        <taxon>Agaricineae</taxon>
        <taxon>Hymenogastraceae</taxon>
        <taxon>Gymnopilus</taxon>
    </lineage>
</organism>
<dbReference type="EMBL" id="NHYE01005466">
    <property type="protein sequence ID" value="PPQ72260.1"/>
    <property type="molecule type" value="Genomic_DNA"/>
</dbReference>
<comment type="similarity">
    <text evidence="2">Belongs to the HIT family.</text>
</comment>
<dbReference type="Proteomes" id="UP000284706">
    <property type="component" value="Unassembled WGS sequence"/>
</dbReference>
<protein>
    <recommendedName>
        <fullName evidence="7">HIT domain-containing protein</fullName>
    </recommendedName>
</protein>
<keyword evidence="3" id="KW-0963">Cytoplasm</keyword>
<comment type="subcellular location">
    <subcellularLocation>
        <location evidence="1">Cytoplasm</location>
    </subcellularLocation>
</comment>
<dbReference type="Gene3D" id="3.30.428.10">
    <property type="entry name" value="HIT-like"/>
    <property type="match status" value="1"/>
</dbReference>
<keyword evidence="6" id="KW-1185">Reference proteome</keyword>
<dbReference type="PROSITE" id="PS00892">
    <property type="entry name" value="HIT_1"/>
    <property type="match status" value="1"/>
</dbReference>
<dbReference type="GO" id="GO:0000290">
    <property type="term" value="P:deadenylation-dependent decapping of nuclear-transcribed mRNA"/>
    <property type="evidence" value="ECO:0007669"/>
    <property type="project" value="InterPro"/>
</dbReference>
<dbReference type="OrthoDB" id="10264956at2759"/>